<name>W7SZI0_9STRA</name>
<keyword evidence="2" id="KW-1185">Reference proteome</keyword>
<dbReference type="EMBL" id="AZIL01003256">
    <property type="protein sequence ID" value="EWM20255.1"/>
    <property type="molecule type" value="Genomic_DNA"/>
</dbReference>
<reference evidence="1 2" key="1">
    <citation type="journal article" date="2014" name="Mol. Plant">
        <title>Chromosome Scale Genome Assembly and Transcriptome Profiling of Nannochloropsis gaditana in Nitrogen Depletion.</title>
        <authorList>
            <person name="Corteggiani Carpinelli E."/>
            <person name="Telatin A."/>
            <person name="Vitulo N."/>
            <person name="Forcato C."/>
            <person name="D'Angelo M."/>
            <person name="Schiavon R."/>
            <person name="Vezzi A."/>
            <person name="Giacometti G.M."/>
            <person name="Morosinotto T."/>
            <person name="Valle G."/>
        </authorList>
    </citation>
    <scope>NUCLEOTIDE SEQUENCE [LARGE SCALE GENOMIC DNA]</scope>
    <source>
        <strain evidence="1 2">B-31</strain>
    </source>
</reference>
<accession>W7SZI0</accession>
<proteinExistence type="predicted"/>
<comment type="caution">
    <text evidence="1">The sequence shown here is derived from an EMBL/GenBank/DDBJ whole genome shotgun (WGS) entry which is preliminary data.</text>
</comment>
<evidence type="ECO:0000313" key="2">
    <source>
        <dbReference type="Proteomes" id="UP000019335"/>
    </source>
</evidence>
<protein>
    <submittedName>
        <fullName evidence="1">Uncharacterized protein</fullName>
    </submittedName>
</protein>
<sequence length="303" mass="35150">MILSKVYPFQNRRRLLVVPFFLWVLYILLNRDSMIHFWQLSGTVLSSQNWQGEQDHTNLPFAVVYYTLLDSSHPWEELLTLQMAEMVTFGIAGRAASIYVELSTDGDVFLLPNSNNKSINVLEAASDIVNSLLPTAKVTVWNKNTFEYPGIHRLWEIAHYDEYQDDSTVLLYFHGKGMVNSDHTHIRTADNKKLTHTVLKPWREILQRFKYHPELMKAGYAMAPDGGFAWYNFFWARAFYVREVEEPELTSQRHYYEDWLARLKSPNDMTLSNLSYLSLCGDGLGVSYAQPVISSCENRIKES</sequence>
<gene>
    <name evidence="1" type="ORF">Naga_100345g5</name>
</gene>
<organism evidence="1 2">
    <name type="scientific">Nannochloropsis gaditana</name>
    <dbReference type="NCBI Taxonomy" id="72520"/>
    <lineage>
        <taxon>Eukaryota</taxon>
        <taxon>Sar</taxon>
        <taxon>Stramenopiles</taxon>
        <taxon>Ochrophyta</taxon>
        <taxon>Eustigmatophyceae</taxon>
        <taxon>Eustigmatales</taxon>
        <taxon>Monodopsidaceae</taxon>
        <taxon>Nannochloropsis</taxon>
    </lineage>
</organism>
<dbReference type="AlphaFoldDB" id="W7SZI0"/>
<dbReference type="Proteomes" id="UP000019335">
    <property type="component" value="Unassembled WGS sequence"/>
</dbReference>
<dbReference type="OrthoDB" id="10586759at2759"/>
<evidence type="ECO:0000313" key="1">
    <source>
        <dbReference type="EMBL" id="EWM20255.1"/>
    </source>
</evidence>